<dbReference type="Gene3D" id="3.60.20.10">
    <property type="entry name" value="Glutamine Phosphoribosylpyrophosphate, subunit 1, domain 1"/>
    <property type="match status" value="1"/>
</dbReference>
<keyword evidence="11" id="KW-0614">Plasmid</keyword>
<reference evidence="11 12" key="1">
    <citation type="submission" date="2016-11" db="EMBL/GenBank/DDBJ databases">
        <title>Networking in microbes: conjugative elements and plasmids in the genus Alteromonas.</title>
        <authorList>
            <person name="Lopez-Perez M."/>
            <person name="Ramon-Marco N."/>
            <person name="Rodriguez-Valera F."/>
        </authorList>
    </citation>
    <scope>NUCLEOTIDE SEQUENCE [LARGE SCALE GENOMIC DNA]</scope>
    <source>
        <strain evidence="11 12">CP48</strain>
        <plasmid evidence="12">pamcp48-600</plasmid>
    </source>
</reference>
<dbReference type="GO" id="GO:0005524">
    <property type="term" value="F:ATP binding"/>
    <property type="evidence" value="ECO:0007669"/>
    <property type="project" value="UniProtKB-KW"/>
</dbReference>
<proteinExistence type="inferred from homology"/>
<organism evidence="11 12">
    <name type="scientific">Alteromonas mediterranea</name>
    <dbReference type="NCBI Taxonomy" id="314275"/>
    <lineage>
        <taxon>Bacteria</taxon>
        <taxon>Pseudomonadati</taxon>
        <taxon>Pseudomonadota</taxon>
        <taxon>Gammaproteobacteria</taxon>
        <taxon>Alteromonadales</taxon>
        <taxon>Alteromonadaceae</taxon>
        <taxon>Alteromonas/Salinimonas group</taxon>
        <taxon>Alteromonas</taxon>
    </lineage>
</organism>
<comment type="similarity">
    <text evidence="2">Belongs to the asparagine synthetase family.</text>
</comment>
<dbReference type="InterPro" id="IPR001962">
    <property type="entry name" value="Asn_synthase"/>
</dbReference>
<dbReference type="InterPro" id="IPR051786">
    <property type="entry name" value="ASN_synthetase/amidase"/>
</dbReference>
<dbReference type="PANTHER" id="PTHR43284:SF1">
    <property type="entry name" value="ASPARAGINE SYNTHETASE"/>
    <property type="match status" value="1"/>
</dbReference>
<dbReference type="InterPro" id="IPR029055">
    <property type="entry name" value="Ntn_hydrolases_N"/>
</dbReference>
<dbReference type="CDD" id="cd00712">
    <property type="entry name" value="AsnB"/>
    <property type="match status" value="1"/>
</dbReference>
<dbReference type="InterPro" id="IPR014729">
    <property type="entry name" value="Rossmann-like_a/b/a_fold"/>
</dbReference>
<dbReference type="SUPFAM" id="SSF56235">
    <property type="entry name" value="N-terminal nucleophile aminohydrolases (Ntn hydrolases)"/>
    <property type="match status" value="1"/>
</dbReference>
<accession>A0AAC9NU27</accession>
<protein>
    <recommendedName>
        <fullName evidence="3">asparagine synthase (glutamine-hydrolyzing)</fullName>
        <ecNumber evidence="3">6.3.5.4</ecNumber>
    </recommendedName>
</protein>
<gene>
    <name evidence="11" type="ORF">BM524_21175</name>
</gene>
<dbReference type="InterPro" id="IPR017932">
    <property type="entry name" value="GATase_2_dom"/>
</dbReference>
<dbReference type="SUPFAM" id="SSF52402">
    <property type="entry name" value="Adenine nucleotide alpha hydrolases-like"/>
    <property type="match status" value="1"/>
</dbReference>
<dbReference type="PROSITE" id="PS51278">
    <property type="entry name" value="GATASE_TYPE_2"/>
    <property type="match status" value="1"/>
</dbReference>
<evidence type="ECO:0000256" key="8">
    <source>
        <dbReference type="PIRSR" id="PIRSR001589-2"/>
    </source>
</evidence>
<dbReference type="Proteomes" id="UP000182101">
    <property type="component" value="Plasmid pAMCP48-600"/>
</dbReference>
<evidence type="ECO:0000256" key="9">
    <source>
        <dbReference type="PIRSR" id="PIRSR001589-3"/>
    </source>
</evidence>
<dbReference type="CDD" id="cd01991">
    <property type="entry name" value="Asn_synthase_B_C"/>
    <property type="match status" value="1"/>
</dbReference>
<dbReference type="EC" id="6.3.5.4" evidence="3"/>
<evidence type="ECO:0000256" key="4">
    <source>
        <dbReference type="ARBA" id="ARBA00022741"/>
    </source>
</evidence>
<evidence type="ECO:0000256" key="1">
    <source>
        <dbReference type="ARBA" id="ARBA00005187"/>
    </source>
</evidence>
<geneLocation type="plasmid" evidence="12">
    <name>pamcp48-600</name>
</geneLocation>
<dbReference type="InterPro" id="IPR006426">
    <property type="entry name" value="Asn_synth_AEB"/>
</dbReference>
<comment type="catalytic activity">
    <reaction evidence="7">
        <text>L-aspartate + L-glutamine + ATP + H2O = L-asparagine + L-glutamate + AMP + diphosphate + H(+)</text>
        <dbReference type="Rhea" id="RHEA:12228"/>
        <dbReference type="ChEBI" id="CHEBI:15377"/>
        <dbReference type="ChEBI" id="CHEBI:15378"/>
        <dbReference type="ChEBI" id="CHEBI:29985"/>
        <dbReference type="ChEBI" id="CHEBI:29991"/>
        <dbReference type="ChEBI" id="CHEBI:30616"/>
        <dbReference type="ChEBI" id="CHEBI:33019"/>
        <dbReference type="ChEBI" id="CHEBI:58048"/>
        <dbReference type="ChEBI" id="CHEBI:58359"/>
        <dbReference type="ChEBI" id="CHEBI:456215"/>
        <dbReference type="EC" id="6.3.5.4"/>
    </reaction>
</comment>
<evidence type="ECO:0000256" key="2">
    <source>
        <dbReference type="ARBA" id="ARBA00005752"/>
    </source>
</evidence>
<keyword evidence="6" id="KW-0315">Glutamine amidotransferase</keyword>
<evidence type="ECO:0000256" key="7">
    <source>
        <dbReference type="ARBA" id="ARBA00048741"/>
    </source>
</evidence>
<dbReference type="Pfam" id="PF13537">
    <property type="entry name" value="GATase_7"/>
    <property type="match status" value="1"/>
</dbReference>
<feature type="binding site" evidence="8">
    <location>
        <begin position="341"/>
        <end position="342"/>
    </location>
    <ligand>
        <name>ATP</name>
        <dbReference type="ChEBI" id="CHEBI:30616"/>
    </ligand>
</feature>
<dbReference type="InterPro" id="IPR033738">
    <property type="entry name" value="AsnB_N"/>
</dbReference>
<evidence type="ECO:0000313" key="11">
    <source>
        <dbReference type="EMBL" id="APD92416.1"/>
    </source>
</evidence>
<dbReference type="NCBIfam" id="TIGR01536">
    <property type="entry name" value="asn_synth_AEB"/>
    <property type="match status" value="1"/>
</dbReference>
<keyword evidence="5 8" id="KW-0067">ATP-binding</keyword>
<keyword evidence="4 8" id="KW-0547">Nucleotide-binding</keyword>
<feature type="binding site" evidence="8">
    <location>
        <position position="77"/>
    </location>
    <ligand>
        <name>L-glutamine</name>
        <dbReference type="ChEBI" id="CHEBI:58359"/>
    </ligand>
</feature>
<evidence type="ECO:0000313" key="12">
    <source>
        <dbReference type="Proteomes" id="UP000182101"/>
    </source>
</evidence>
<dbReference type="Pfam" id="PF00733">
    <property type="entry name" value="Asn_synthase"/>
    <property type="match status" value="1"/>
</dbReference>
<dbReference type="PIRSF" id="PIRSF001589">
    <property type="entry name" value="Asn_synthetase_glu-h"/>
    <property type="match status" value="1"/>
</dbReference>
<evidence type="ECO:0000259" key="10">
    <source>
        <dbReference type="PROSITE" id="PS51278"/>
    </source>
</evidence>
<evidence type="ECO:0000256" key="5">
    <source>
        <dbReference type="ARBA" id="ARBA00022840"/>
    </source>
</evidence>
<sequence>MQAAIAHRGPDDQGFMTFGNVIMAHQRLSIIDLSSPAQPAITNDDRFAMVYNGEIYNYVALRKELQINGVTFSTQCDTEVLLKGFACFGHDFFSRLDGMFSAVILDRKYDRITIVRDRTGIKPLYFSMTNKVALFASELSSIQAFEPSQFKELNPEAIDNYMMLGYVVEPKTHIINIEQLPAGHYGVLDLKEGGYHIHEYWSLKETMHAPHQTLSINEGQNILSESIRSQLVADVPIGTFLSGGLDSSIVTKIASQQLSEPDKIHCYSAGFSVTDYDEVPLALEIAESIGANHSSVYFDESLLSQVGDIRRIYSAPFADNAALPTYLLSQKASRNVKVLLSGDGADELFYGYRNHRLMLVEESIKSKVPNPVRKHVFNWLSKGYPNSPRLPRFLRAKSTLASLSMSLSESYCCAMSSSSRMLLSEIYSPQFKAKLNAFTTESEFARIGGELEHHDPMKVMQYLDFKTYLPGSVLTKVDRATMHAGVEARVPFLSNAVLDSVLPQPSGENLGWGKQKAQLRSWANNLLPNQVSTREKKSFTSPLDMWFRTLQYPAFHRMIMTDELLASEIFDIRKIDAMMRDHHRGKANYGTTLWALAVLAQSIPF</sequence>
<name>A0AAC9NU27_9ALTE</name>
<comment type="pathway">
    <text evidence="1">Amino-acid biosynthesis; L-asparagine biosynthesis; L-asparagine from L-aspartate (L-Gln route): step 1/1.</text>
</comment>
<dbReference type="GO" id="GO:0005829">
    <property type="term" value="C:cytosol"/>
    <property type="evidence" value="ECO:0007669"/>
    <property type="project" value="TreeGrafter"/>
</dbReference>
<feature type="domain" description="Glutamine amidotransferase type-2" evidence="10">
    <location>
        <begin position="1"/>
        <end position="191"/>
    </location>
</feature>
<dbReference type="AlphaFoldDB" id="A0AAC9NU27"/>
<dbReference type="GO" id="GO:0006529">
    <property type="term" value="P:asparagine biosynthetic process"/>
    <property type="evidence" value="ECO:0007669"/>
    <property type="project" value="InterPro"/>
</dbReference>
<feature type="site" description="Important for beta-aspartyl-AMP intermediate formation" evidence="9">
    <location>
        <position position="343"/>
    </location>
</feature>
<evidence type="ECO:0000256" key="6">
    <source>
        <dbReference type="ARBA" id="ARBA00022962"/>
    </source>
</evidence>
<dbReference type="EMBL" id="CP018025">
    <property type="protein sequence ID" value="APD92416.1"/>
    <property type="molecule type" value="Genomic_DNA"/>
</dbReference>
<dbReference type="PANTHER" id="PTHR43284">
    <property type="entry name" value="ASPARAGINE SYNTHETASE (GLUTAMINE-HYDROLYZING)"/>
    <property type="match status" value="1"/>
</dbReference>
<dbReference type="Gene3D" id="3.40.50.620">
    <property type="entry name" value="HUPs"/>
    <property type="match status" value="1"/>
</dbReference>
<evidence type="ECO:0000256" key="3">
    <source>
        <dbReference type="ARBA" id="ARBA00012737"/>
    </source>
</evidence>
<dbReference type="GO" id="GO:0004066">
    <property type="term" value="F:asparagine synthase (glutamine-hydrolyzing) activity"/>
    <property type="evidence" value="ECO:0007669"/>
    <property type="project" value="UniProtKB-EC"/>
</dbReference>